<feature type="transmembrane region" description="Helical" evidence="2">
    <location>
        <begin position="205"/>
        <end position="232"/>
    </location>
</feature>
<keyword evidence="2" id="KW-0472">Membrane</keyword>
<name>A0A9P5HK75_9HYPO</name>
<accession>A0A9P5HK75</accession>
<dbReference type="PANTHER" id="PTHR35041:SF3">
    <property type="entry name" value="FORMYLMETHIONINE DEFORMYLASE-LIKE PROTEIN"/>
    <property type="match status" value="1"/>
</dbReference>
<evidence type="ECO:0000313" key="4">
    <source>
        <dbReference type="Proteomes" id="UP000722485"/>
    </source>
</evidence>
<proteinExistence type="predicted"/>
<sequence length="734" mass="82420">MGSQLNQHQSDDTNASGRLLYGDNSEPSSVSFNPQGQSTEPGSHLQSPYTPSSPVFRSRHDSQINPLIQSDRPEEAMKGRRVLKPSKTSVQAARPPSFWDTLLHSKWSMVICLAIGVAAALGHHFLYWHLDGREAVNQQWWLRLGQFISFCAKAAFVLALLMAHSQAAWREVGLRSYSIKAVDSLFGAAHDATELFSREAWKKSWLVMFLAIYVWASPLVVIFSSATLSVIAETRYEETMCPSVRTLNFSHEETNDFRFINIPDGQQLRSLSFSLWNTTTPSPDDEGHIDYWTKTSDQFASIAYKVLYGKDAIARENVALEVCGPGWNCSTTINFVGPGYKCEQLASGDDTEIKLFGGNSAPFNLTDIAPRGNLTYYAVADEGDYDPQQINSGEAGIPVDLEPPFPKNLGAFRTEPVIWLGYASVDKLTEKHPDLNDGSDAWNNAYESLVFACDHYELNYTVNLNYTGGLQSYEVVKRDYLHKIVNTTFVRGEDSDDGTLDETKAVPEENYVFPADIPNYRRTAAYHSMGKQLRDLIHGDIKIPGTITESKVIPSRLIDRHEWLPVPNLQEAVRRLYEDIIISLFSDPQMIAVSWASDATKRSGVAIGGEETNHPCIRQQTGNFFFYQWQVLMSVYAVTLAIASVGVVSGFLAMHKEGLREQREMRFSSIAEATNEIRMFKEVDMDTMVRYVGINGAGGERLYQFEREDGRYRSISRSDLGEKNRGSVREVREV</sequence>
<feature type="compositionally biased region" description="Polar residues" evidence="1">
    <location>
        <begin position="25"/>
        <end position="55"/>
    </location>
</feature>
<keyword evidence="2" id="KW-1133">Transmembrane helix</keyword>
<evidence type="ECO:0000313" key="3">
    <source>
        <dbReference type="EMBL" id="KAF7553114.1"/>
    </source>
</evidence>
<dbReference type="AlphaFoldDB" id="A0A9P5HK75"/>
<feature type="region of interest" description="Disordered" evidence="1">
    <location>
        <begin position="1"/>
        <end position="89"/>
    </location>
</feature>
<dbReference type="Proteomes" id="UP000722485">
    <property type="component" value="Unassembled WGS sequence"/>
</dbReference>
<comment type="caution">
    <text evidence="3">The sequence shown here is derived from an EMBL/GenBank/DDBJ whole genome shotgun (WGS) entry which is preliminary data.</text>
</comment>
<dbReference type="PANTHER" id="PTHR35041">
    <property type="entry name" value="MEDIATOR OF RNA POLYMERASE II TRANSCRIPTION SUBUNIT 1"/>
    <property type="match status" value="1"/>
</dbReference>
<keyword evidence="2" id="KW-0812">Transmembrane</keyword>
<feature type="compositionally biased region" description="Polar residues" evidence="1">
    <location>
        <begin position="1"/>
        <end position="16"/>
    </location>
</feature>
<feature type="transmembrane region" description="Helical" evidence="2">
    <location>
        <begin position="626"/>
        <end position="653"/>
    </location>
</feature>
<dbReference type="OrthoDB" id="5322539at2759"/>
<keyword evidence="4" id="KW-1185">Reference proteome</keyword>
<evidence type="ECO:0000256" key="2">
    <source>
        <dbReference type="SAM" id="Phobius"/>
    </source>
</evidence>
<gene>
    <name evidence="3" type="ORF">G7Z17_g3841</name>
</gene>
<dbReference type="EMBL" id="JAANBB010000050">
    <property type="protein sequence ID" value="KAF7553114.1"/>
    <property type="molecule type" value="Genomic_DNA"/>
</dbReference>
<reference evidence="3" key="1">
    <citation type="submission" date="2020-03" db="EMBL/GenBank/DDBJ databases">
        <title>Draft Genome Sequence of Cylindrodendrum hubeiense.</title>
        <authorList>
            <person name="Buettner E."/>
            <person name="Kellner H."/>
        </authorList>
    </citation>
    <scope>NUCLEOTIDE SEQUENCE</scope>
    <source>
        <strain evidence="3">IHI 201604</strain>
    </source>
</reference>
<protein>
    <submittedName>
        <fullName evidence="3">Uncharacterized protein</fullName>
    </submittedName>
</protein>
<feature type="transmembrane region" description="Helical" evidence="2">
    <location>
        <begin position="107"/>
        <end position="128"/>
    </location>
</feature>
<evidence type="ECO:0000256" key="1">
    <source>
        <dbReference type="SAM" id="MobiDB-lite"/>
    </source>
</evidence>
<organism evidence="3 4">
    <name type="scientific">Cylindrodendrum hubeiense</name>
    <dbReference type="NCBI Taxonomy" id="595255"/>
    <lineage>
        <taxon>Eukaryota</taxon>
        <taxon>Fungi</taxon>
        <taxon>Dikarya</taxon>
        <taxon>Ascomycota</taxon>
        <taxon>Pezizomycotina</taxon>
        <taxon>Sordariomycetes</taxon>
        <taxon>Hypocreomycetidae</taxon>
        <taxon>Hypocreales</taxon>
        <taxon>Nectriaceae</taxon>
        <taxon>Cylindrodendrum</taxon>
    </lineage>
</organism>
<feature type="transmembrane region" description="Helical" evidence="2">
    <location>
        <begin position="140"/>
        <end position="161"/>
    </location>
</feature>